<feature type="coiled-coil region" evidence="6">
    <location>
        <begin position="131"/>
        <end position="172"/>
    </location>
</feature>
<feature type="transmembrane region" description="Helical" evidence="8">
    <location>
        <begin position="815"/>
        <end position="839"/>
    </location>
</feature>
<feature type="compositionally biased region" description="Low complexity" evidence="7">
    <location>
        <begin position="876"/>
        <end position="898"/>
    </location>
</feature>
<evidence type="ECO:0000256" key="4">
    <source>
        <dbReference type="ARBA" id="ARBA00022989"/>
    </source>
</evidence>
<feature type="compositionally biased region" description="Low complexity" evidence="7">
    <location>
        <begin position="483"/>
        <end position="495"/>
    </location>
</feature>
<feature type="transmembrane region" description="Helical" evidence="8">
    <location>
        <begin position="327"/>
        <end position="346"/>
    </location>
</feature>
<keyword evidence="4 8" id="KW-1133">Transmembrane helix</keyword>
<evidence type="ECO:0000313" key="11">
    <source>
        <dbReference type="EMBL" id="QDP74647.1"/>
    </source>
</evidence>
<feature type="transmembrane region" description="Helical" evidence="8">
    <location>
        <begin position="403"/>
        <end position="426"/>
    </location>
</feature>
<feature type="region of interest" description="Disordered" evidence="7">
    <location>
        <begin position="869"/>
        <end position="906"/>
    </location>
</feature>
<keyword evidence="3 8" id="KW-0812">Transmembrane</keyword>
<feature type="coiled-coil region" evidence="6">
    <location>
        <begin position="197"/>
        <end position="231"/>
    </location>
</feature>
<feature type="transmembrane region" description="Helical" evidence="8">
    <location>
        <begin position="432"/>
        <end position="455"/>
    </location>
</feature>
<dbReference type="InterPro" id="IPR004869">
    <property type="entry name" value="MMPL_dom"/>
</dbReference>
<dbReference type="SUPFAM" id="SSF82866">
    <property type="entry name" value="Multidrug efflux transporter AcrB transmembrane domain"/>
    <property type="match status" value="2"/>
</dbReference>
<feature type="transmembrane region" description="Helical" evidence="8">
    <location>
        <begin position="514"/>
        <end position="533"/>
    </location>
</feature>
<accession>A0AAV5P192</accession>
<dbReference type="PROSITE" id="PS50156">
    <property type="entry name" value="SSD"/>
    <property type="match status" value="1"/>
</dbReference>
<feature type="transmembrane region" description="Helical" evidence="8">
    <location>
        <begin position="738"/>
        <end position="761"/>
    </location>
</feature>
<feature type="domain" description="SSD" evidence="9">
    <location>
        <begin position="322"/>
        <end position="454"/>
    </location>
</feature>
<dbReference type="EMBL" id="BSTG01000001">
    <property type="protein sequence ID" value="GLY55889.1"/>
    <property type="molecule type" value="Genomic_DNA"/>
</dbReference>
<proteinExistence type="predicted"/>
<sequence length="906" mass="92749">MAELLYRLGRACARRARTVLAAWLAVLVLAGAAFVAFGGTLASSFSIPGTPTADVTERLQTALPEASGGSGTIVFATDDGTPFTPEQEAAIADRFAAAEEVDGVASVVDPFATQEELADQRKQIDDGRTQIAAGREQIEDGRAQLAAAQEQVDAARAQLDAGQAQLDTARAQAEAAGGLEQAAPQLDAQQAEIDAGRATLESQATTLDQQVTALEDQSATLEEQSAQLELSAPLLDMASDIRLVSADGSAAVANVTFTEPNMSIDQQTKDDLVAVFADDPVDGVQTDFSSDIAQGVPQVFGVGEAVGLVVAAIVLVVMLGTLVGAGLPILTALIGVGIGALAAMSLSGVVEMSSVTPVLGLMLGLAVGIDYSLFIVNRHRRQLKQGDELHESIALANGTSGNAVVFAGATVLIALLALNVTGIPFLGLMGTVGALCVAIAVLIAVTLTPALLGMIGPRILSRRERAALAGPAASAGASTGAAAGASAGTASSEPGTAGGLPAAEPVRPMSTVRAVGTALLAVVALGVIALPALDLRTNLPDGSSEAHDSTQYRAYSTVAEEFGEGTNGPLLVVADLPGEPTEAEALEYQVGVAEELFSQDDVVAVAPIGTSEDRTVAAFQVIPAEGPTSESTEELVHALRALEPLDGEATLGVAGSASGNIDISEKLAQALPIYLAVVVGLSLVILVLVFRSIFVPVVATLGFILSYFAALGGVVAIYQWGWLAGVFGVETPGPILNFLPTILVGILFGLAMDYQLFLGSGMREAYAHGAPARVAIVQGVRAGRAVVTAAAIIMISVFGGFVFSHSAMIRPIGFALAFGVLVDAFVVRMLLVPALMHLVGDKAWWLPRWLDRILPDVDVEGAALERRHPHHLDGSTDPAAQGGAPDAGTDPGTTGPDATEPETARG</sequence>
<evidence type="ECO:0000256" key="1">
    <source>
        <dbReference type="ARBA" id="ARBA00004651"/>
    </source>
</evidence>
<evidence type="ECO:0000256" key="6">
    <source>
        <dbReference type="SAM" id="Coils"/>
    </source>
</evidence>
<keyword evidence="5 8" id="KW-0472">Membrane</keyword>
<evidence type="ECO:0000256" key="2">
    <source>
        <dbReference type="ARBA" id="ARBA00022475"/>
    </source>
</evidence>
<feature type="transmembrane region" description="Helical" evidence="8">
    <location>
        <begin position="358"/>
        <end position="376"/>
    </location>
</feature>
<evidence type="ECO:0000256" key="8">
    <source>
        <dbReference type="SAM" id="Phobius"/>
    </source>
</evidence>
<dbReference type="GO" id="GO:0022857">
    <property type="term" value="F:transmembrane transporter activity"/>
    <property type="evidence" value="ECO:0007669"/>
    <property type="project" value="InterPro"/>
</dbReference>
<dbReference type="PRINTS" id="PR00702">
    <property type="entry name" value="ACRIFLAVINRP"/>
</dbReference>
<reference evidence="10" key="2">
    <citation type="submission" date="2023-03" db="EMBL/GenBank/DDBJ databases">
        <title>Cellulosimicrobium cellulans NBRC 103059.</title>
        <authorList>
            <person name="Ichikawa N."/>
            <person name="Sato H."/>
            <person name="Tonouchi N."/>
        </authorList>
    </citation>
    <scope>NUCLEOTIDE SEQUENCE</scope>
    <source>
        <strain evidence="10">NBRC 103059</strain>
    </source>
</reference>
<keyword evidence="12" id="KW-1185">Reference proteome</keyword>
<feature type="transmembrane region" description="Helical" evidence="8">
    <location>
        <begin position="782"/>
        <end position="803"/>
    </location>
</feature>
<dbReference type="InterPro" id="IPR050545">
    <property type="entry name" value="Mycobact_MmpL"/>
</dbReference>
<dbReference type="InterPro" id="IPR001036">
    <property type="entry name" value="Acrflvin-R"/>
</dbReference>
<evidence type="ECO:0000259" key="9">
    <source>
        <dbReference type="PROSITE" id="PS50156"/>
    </source>
</evidence>
<keyword evidence="6" id="KW-0175">Coiled coil</keyword>
<dbReference type="Proteomes" id="UP000319068">
    <property type="component" value="Chromosome"/>
</dbReference>
<evidence type="ECO:0000313" key="12">
    <source>
        <dbReference type="Proteomes" id="UP000319068"/>
    </source>
</evidence>
<comment type="subcellular location">
    <subcellularLocation>
        <location evidence="1">Cell membrane</location>
        <topology evidence="1">Multi-pass membrane protein</topology>
    </subcellularLocation>
</comment>
<dbReference type="Pfam" id="PF03176">
    <property type="entry name" value="MMPL"/>
    <property type="match status" value="2"/>
</dbReference>
<dbReference type="PANTHER" id="PTHR33406">
    <property type="entry name" value="MEMBRANE PROTEIN MJ1562-RELATED"/>
    <property type="match status" value="1"/>
</dbReference>
<evidence type="ECO:0000256" key="5">
    <source>
        <dbReference type="ARBA" id="ARBA00023136"/>
    </source>
</evidence>
<dbReference type="Gene3D" id="1.20.1640.10">
    <property type="entry name" value="Multidrug efflux transporter AcrB transmembrane domain"/>
    <property type="match status" value="2"/>
</dbReference>
<dbReference type="PANTHER" id="PTHR33406:SF13">
    <property type="entry name" value="MEMBRANE PROTEIN YDFJ"/>
    <property type="match status" value="1"/>
</dbReference>
<feature type="transmembrane region" description="Helical" evidence="8">
    <location>
        <begin position="671"/>
        <end position="690"/>
    </location>
</feature>
<dbReference type="InterPro" id="IPR000731">
    <property type="entry name" value="SSD"/>
</dbReference>
<dbReference type="EMBL" id="CP041694">
    <property type="protein sequence ID" value="QDP74647.1"/>
    <property type="molecule type" value="Genomic_DNA"/>
</dbReference>
<feature type="transmembrane region" description="Helical" evidence="8">
    <location>
        <begin position="299"/>
        <end position="320"/>
    </location>
</feature>
<feature type="region of interest" description="Disordered" evidence="7">
    <location>
        <begin position="483"/>
        <end position="503"/>
    </location>
</feature>
<evidence type="ECO:0000313" key="10">
    <source>
        <dbReference type="EMBL" id="GLY55889.1"/>
    </source>
</evidence>
<gene>
    <name evidence="10" type="ORF">Ccel01_04910</name>
    <name evidence="11" type="ORF">FOG94_05235</name>
</gene>
<dbReference type="RefSeq" id="WP_137279755.1">
    <property type="nucleotide sequence ID" value="NZ_BSTG01000001.1"/>
</dbReference>
<evidence type="ECO:0000256" key="3">
    <source>
        <dbReference type="ARBA" id="ARBA00022692"/>
    </source>
</evidence>
<dbReference type="GO" id="GO:0005886">
    <property type="term" value="C:plasma membrane"/>
    <property type="evidence" value="ECO:0007669"/>
    <property type="project" value="UniProtKB-SubCell"/>
</dbReference>
<dbReference type="AlphaFoldDB" id="A0AAV5P192"/>
<reference evidence="11 12" key="1">
    <citation type="submission" date="2019-07" db="EMBL/GenBank/DDBJ databases">
        <title>Complete Genome Sequence and Methylome Analysis of Arthrobacter luteus NEB113.</title>
        <authorList>
            <person name="Fomenkov A."/>
            <person name="Anton B.P."/>
            <person name="Vincze T."/>
            <person name="Roberts R.J."/>
        </authorList>
    </citation>
    <scope>NUCLEOTIDE SEQUENCE [LARGE SCALE GENOMIC DNA]</scope>
    <source>
        <strain evidence="11 12">NEB113</strain>
    </source>
</reference>
<name>A0AAV5P192_CELCE</name>
<dbReference type="Gene3D" id="1.10.287.1490">
    <property type="match status" value="1"/>
</dbReference>
<feature type="transmembrane region" description="Helical" evidence="8">
    <location>
        <begin position="697"/>
        <end position="718"/>
    </location>
</feature>
<protein>
    <submittedName>
        <fullName evidence="11">MMPL family transporter</fullName>
    </submittedName>
    <submittedName>
        <fullName evidence="10">Membrane protein</fullName>
    </submittedName>
</protein>
<evidence type="ECO:0000256" key="7">
    <source>
        <dbReference type="SAM" id="MobiDB-lite"/>
    </source>
</evidence>
<organism evidence="10 13">
    <name type="scientific">Cellulosimicrobium cellulans</name>
    <name type="common">Arthrobacter luteus</name>
    <dbReference type="NCBI Taxonomy" id="1710"/>
    <lineage>
        <taxon>Bacteria</taxon>
        <taxon>Bacillati</taxon>
        <taxon>Actinomycetota</taxon>
        <taxon>Actinomycetes</taxon>
        <taxon>Micrococcales</taxon>
        <taxon>Promicromonosporaceae</taxon>
        <taxon>Cellulosimicrobium</taxon>
    </lineage>
</organism>
<dbReference type="Proteomes" id="UP001165168">
    <property type="component" value="Unassembled WGS sequence"/>
</dbReference>
<keyword evidence="2" id="KW-1003">Cell membrane</keyword>
<evidence type="ECO:0000313" key="13">
    <source>
        <dbReference type="Proteomes" id="UP001165168"/>
    </source>
</evidence>